<keyword evidence="1" id="KW-0812">Transmembrane</keyword>
<organism evidence="2 3">
    <name type="scientific">Halorhabdus tiamatea SARL4B</name>
    <dbReference type="NCBI Taxonomy" id="1033806"/>
    <lineage>
        <taxon>Archaea</taxon>
        <taxon>Methanobacteriati</taxon>
        <taxon>Methanobacteriota</taxon>
        <taxon>Stenosarchaea group</taxon>
        <taxon>Halobacteria</taxon>
        <taxon>Halobacteriales</taxon>
        <taxon>Haloarculaceae</taxon>
        <taxon>Halorhabdus</taxon>
    </lineage>
</organism>
<gene>
    <name evidence="2" type="ORF">HTIA_1995</name>
</gene>
<keyword evidence="3" id="KW-1185">Reference proteome</keyword>
<accession>S6D8V2</accession>
<feature type="transmembrane region" description="Helical" evidence="1">
    <location>
        <begin position="180"/>
        <end position="198"/>
    </location>
</feature>
<dbReference type="EMBL" id="HF571520">
    <property type="protein sequence ID" value="CCQ34111.1"/>
    <property type="molecule type" value="Genomic_DNA"/>
</dbReference>
<keyword evidence="1" id="KW-1133">Transmembrane helix</keyword>
<dbReference type="Pfam" id="PF10028">
    <property type="entry name" value="DUF2270"/>
    <property type="match status" value="1"/>
</dbReference>
<feature type="transmembrane region" description="Helical" evidence="1">
    <location>
        <begin position="60"/>
        <end position="78"/>
    </location>
</feature>
<keyword evidence="1" id="KW-0472">Membrane</keyword>
<dbReference type="InterPro" id="IPR014470">
    <property type="entry name" value="UCP01500"/>
</dbReference>
<sequence>MAGKAATDRSDFLSLMSHTYRGELGRTTSWRTRIDRTTNWAVVLTASLLTWAFSADTRPHYILLVGMGMLVVFLSIEARRYRIYDVWRSRVRLLEENVFANALDPNGTEQPNWRELLSVDLREPAIKTPLAEAVSRRLRRVYTPLLSVLLAAWLIRLTVFAGPMQGPIGAASVGSIPGEAVLVVVSGFYAVVIGLTVWPATRQAKGELHEEDNAEEWR</sequence>
<dbReference type="KEGG" id="hti:HTIA_1995"/>
<name>S6D8V2_9EURY</name>
<feature type="transmembrane region" description="Helical" evidence="1">
    <location>
        <begin position="141"/>
        <end position="160"/>
    </location>
</feature>
<evidence type="ECO:0000313" key="2">
    <source>
        <dbReference type="EMBL" id="CCQ34111.1"/>
    </source>
</evidence>
<protein>
    <submittedName>
        <fullName evidence="2">Conserved hypothetical membrane protein (DUF2270)</fullName>
    </submittedName>
</protein>
<feature type="transmembrane region" description="Helical" evidence="1">
    <location>
        <begin position="37"/>
        <end position="54"/>
    </location>
</feature>
<dbReference type="PATRIC" id="fig|1033806.12.peg.1981"/>
<dbReference type="HOGENOM" id="CLU_089301_0_0_2"/>
<evidence type="ECO:0000313" key="3">
    <source>
        <dbReference type="Proteomes" id="UP000015381"/>
    </source>
</evidence>
<reference evidence="2 3" key="1">
    <citation type="journal article" date="2014" name="Environ. Microbiol.">
        <title>Halorhabdus tiamatea: proteogenomics and glycosidase activity measurements identify the first cultivated euryarchaeon from a deep-sea anoxic brine lake as potential polysaccharide degrader.</title>
        <authorList>
            <person name="Werner J."/>
            <person name="Ferrer M."/>
            <person name="Michel G."/>
            <person name="Mann A.J."/>
            <person name="Huang S."/>
            <person name="Juarez S."/>
            <person name="Ciordia S."/>
            <person name="Albar J.P."/>
            <person name="Alcaide M."/>
            <person name="La Cono V."/>
            <person name="Yakimov M.M."/>
            <person name="Antunes A."/>
            <person name="Taborda M."/>
            <person name="Da Costa M.S."/>
            <person name="Amann R.I."/>
            <person name="Gloeckner F.O."/>
            <person name="Golyshina O.V."/>
            <person name="Golyshin P.N."/>
            <person name="Teeling H."/>
        </authorList>
    </citation>
    <scope>NUCLEOTIDE SEQUENCE [LARGE SCALE GENOMIC DNA]</scope>
    <source>
        <strain evidence="3">SARL4B</strain>
    </source>
</reference>
<proteinExistence type="predicted"/>
<evidence type="ECO:0000256" key="1">
    <source>
        <dbReference type="SAM" id="Phobius"/>
    </source>
</evidence>
<dbReference type="PIRSF" id="PIRSF015000">
    <property type="entry name" value="UCP01500"/>
    <property type="match status" value="1"/>
</dbReference>
<dbReference type="AlphaFoldDB" id="S6D8V2"/>
<dbReference type="Proteomes" id="UP000015381">
    <property type="component" value="Chromosome I"/>
</dbReference>